<evidence type="ECO:0000259" key="10">
    <source>
        <dbReference type="PROSITE" id="PS51371"/>
    </source>
</evidence>
<dbReference type="InterPro" id="IPR000644">
    <property type="entry name" value="CBS_dom"/>
</dbReference>
<keyword evidence="12" id="KW-1185">Reference proteome</keyword>
<dbReference type="SMART" id="SM00116">
    <property type="entry name" value="CBS"/>
    <property type="match status" value="2"/>
</dbReference>
<dbReference type="Proteomes" id="UP000315017">
    <property type="component" value="Chromosome"/>
</dbReference>
<evidence type="ECO:0000256" key="5">
    <source>
        <dbReference type="ARBA" id="ARBA00022842"/>
    </source>
</evidence>
<feature type="transmembrane region" description="Helical" evidence="9">
    <location>
        <begin position="317"/>
        <end position="344"/>
    </location>
</feature>
<evidence type="ECO:0000256" key="2">
    <source>
        <dbReference type="ARBA" id="ARBA00009749"/>
    </source>
</evidence>
<evidence type="ECO:0000256" key="3">
    <source>
        <dbReference type="ARBA" id="ARBA00022448"/>
    </source>
</evidence>
<feature type="transmembrane region" description="Helical" evidence="9">
    <location>
        <begin position="430"/>
        <end position="449"/>
    </location>
</feature>
<keyword evidence="9" id="KW-0479">Metal-binding</keyword>
<comment type="subunit">
    <text evidence="9">Homodimer.</text>
</comment>
<accession>A0A517Y948</accession>
<evidence type="ECO:0000256" key="9">
    <source>
        <dbReference type="RuleBase" id="RU362011"/>
    </source>
</evidence>
<feature type="transmembrane region" description="Helical" evidence="9">
    <location>
        <begin position="393"/>
        <end position="418"/>
    </location>
</feature>
<keyword evidence="3 9" id="KW-0813">Transport</keyword>
<keyword evidence="5 9" id="KW-0460">Magnesium</keyword>
<dbReference type="GO" id="GO:0015095">
    <property type="term" value="F:magnesium ion transmembrane transporter activity"/>
    <property type="evidence" value="ECO:0007669"/>
    <property type="project" value="UniProtKB-UniRule"/>
</dbReference>
<dbReference type="Pfam" id="PF03448">
    <property type="entry name" value="MgtE_N"/>
    <property type="match status" value="1"/>
</dbReference>
<dbReference type="Gene3D" id="1.10.357.20">
    <property type="entry name" value="SLC41 divalent cation transporters, integral membrane domain"/>
    <property type="match status" value="1"/>
</dbReference>
<dbReference type="Gene3D" id="1.25.60.10">
    <property type="entry name" value="MgtE N-terminal domain-like"/>
    <property type="match status" value="1"/>
</dbReference>
<dbReference type="InterPro" id="IPR036739">
    <property type="entry name" value="SLC41_membr_dom_sf"/>
</dbReference>
<gene>
    <name evidence="11" type="primary">mgtE</name>
    <name evidence="11" type="ORF">ETAA8_18270</name>
</gene>
<dbReference type="InterPro" id="IPR006669">
    <property type="entry name" value="MgtE_transporter"/>
</dbReference>
<reference evidence="11 12" key="1">
    <citation type="submission" date="2019-02" db="EMBL/GenBank/DDBJ databases">
        <title>Deep-cultivation of Planctomycetes and their phenomic and genomic characterization uncovers novel biology.</title>
        <authorList>
            <person name="Wiegand S."/>
            <person name="Jogler M."/>
            <person name="Boedeker C."/>
            <person name="Pinto D."/>
            <person name="Vollmers J."/>
            <person name="Rivas-Marin E."/>
            <person name="Kohn T."/>
            <person name="Peeters S.H."/>
            <person name="Heuer A."/>
            <person name="Rast P."/>
            <person name="Oberbeckmann S."/>
            <person name="Bunk B."/>
            <person name="Jeske O."/>
            <person name="Meyerdierks A."/>
            <person name="Storesund J.E."/>
            <person name="Kallscheuer N."/>
            <person name="Luecker S."/>
            <person name="Lage O.M."/>
            <person name="Pohl T."/>
            <person name="Merkel B.J."/>
            <person name="Hornburger P."/>
            <person name="Mueller R.-W."/>
            <person name="Bruemmer F."/>
            <person name="Labrenz M."/>
            <person name="Spormann A.M."/>
            <person name="Op den Camp H."/>
            <person name="Overmann J."/>
            <person name="Amann R."/>
            <person name="Jetten M.S.M."/>
            <person name="Mascher T."/>
            <person name="Medema M.H."/>
            <person name="Devos D.P."/>
            <person name="Kaster A.-K."/>
            <person name="Ovreas L."/>
            <person name="Rohde M."/>
            <person name="Galperin M.Y."/>
            <person name="Jogler C."/>
        </authorList>
    </citation>
    <scope>NUCLEOTIDE SEQUENCE [LARGE SCALE GENOMIC DNA]</scope>
    <source>
        <strain evidence="11 12">ETA_A8</strain>
    </source>
</reference>
<dbReference type="SUPFAM" id="SSF161093">
    <property type="entry name" value="MgtE membrane domain-like"/>
    <property type="match status" value="1"/>
</dbReference>
<dbReference type="PROSITE" id="PS51371">
    <property type="entry name" value="CBS"/>
    <property type="match status" value="1"/>
</dbReference>
<comment type="function">
    <text evidence="9">Acts as a magnesium transporter.</text>
</comment>
<evidence type="ECO:0000256" key="8">
    <source>
        <dbReference type="PROSITE-ProRule" id="PRU00703"/>
    </source>
</evidence>
<dbReference type="GO" id="GO:0005886">
    <property type="term" value="C:plasma membrane"/>
    <property type="evidence" value="ECO:0007669"/>
    <property type="project" value="UniProtKB-SubCell"/>
</dbReference>
<keyword evidence="6 9" id="KW-1133">Transmembrane helix</keyword>
<protein>
    <recommendedName>
        <fullName evidence="9">Magnesium transporter MgtE</fullName>
    </recommendedName>
</protein>
<dbReference type="Gene3D" id="3.10.580.10">
    <property type="entry name" value="CBS-domain"/>
    <property type="match status" value="1"/>
</dbReference>
<feature type="transmembrane region" description="Helical" evidence="9">
    <location>
        <begin position="365"/>
        <end position="387"/>
    </location>
</feature>
<dbReference type="PANTHER" id="PTHR41394:SF5">
    <property type="entry name" value="SLC41A_MGTE INTEGRAL MEMBRANE DOMAIN-CONTAINING PROTEIN"/>
    <property type="match status" value="1"/>
</dbReference>
<dbReference type="AlphaFoldDB" id="A0A517Y948"/>
<proteinExistence type="inferred from homology"/>
<evidence type="ECO:0000256" key="1">
    <source>
        <dbReference type="ARBA" id="ARBA00004141"/>
    </source>
</evidence>
<keyword evidence="8" id="KW-0129">CBS domain</keyword>
<dbReference type="InterPro" id="IPR038076">
    <property type="entry name" value="MgtE_N_sf"/>
</dbReference>
<dbReference type="SUPFAM" id="SSF158791">
    <property type="entry name" value="MgtE N-terminal domain-like"/>
    <property type="match status" value="1"/>
</dbReference>
<dbReference type="GO" id="GO:0046872">
    <property type="term" value="F:metal ion binding"/>
    <property type="evidence" value="ECO:0007669"/>
    <property type="project" value="UniProtKB-KW"/>
</dbReference>
<evidence type="ECO:0000256" key="7">
    <source>
        <dbReference type="ARBA" id="ARBA00023136"/>
    </source>
</evidence>
<dbReference type="EMBL" id="CP036274">
    <property type="protein sequence ID" value="QDU26746.1"/>
    <property type="molecule type" value="Genomic_DNA"/>
</dbReference>
<evidence type="ECO:0000313" key="12">
    <source>
        <dbReference type="Proteomes" id="UP000315017"/>
    </source>
</evidence>
<dbReference type="SMART" id="SM00924">
    <property type="entry name" value="MgtE_N"/>
    <property type="match status" value="1"/>
</dbReference>
<evidence type="ECO:0000256" key="4">
    <source>
        <dbReference type="ARBA" id="ARBA00022692"/>
    </source>
</evidence>
<dbReference type="SUPFAM" id="SSF54631">
    <property type="entry name" value="CBS-domain pair"/>
    <property type="match status" value="1"/>
</dbReference>
<keyword evidence="9" id="KW-1003">Cell membrane</keyword>
<evidence type="ECO:0000313" key="11">
    <source>
        <dbReference type="EMBL" id="QDU26746.1"/>
    </source>
</evidence>
<feature type="transmembrane region" description="Helical" evidence="9">
    <location>
        <begin position="291"/>
        <end position="311"/>
    </location>
</feature>
<organism evidence="11 12">
    <name type="scientific">Anatilimnocola aggregata</name>
    <dbReference type="NCBI Taxonomy" id="2528021"/>
    <lineage>
        <taxon>Bacteria</taxon>
        <taxon>Pseudomonadati</taxon>
        <taxon>Planctomycetota</taxon>
        <taxon>Planctomycetia</taxon>
        <taxon>Pirellulales</taxon>
        <taxon>Pirellulaceae</taxon>
        <taxon>Anatilimnocola</taxon>
    </lineage>
</organism>
<keyword evidence="4 9" id="KW-0812">Transmembrane</keyword>
<dbReference type="NCBIfam" id="TIGR00400">
    <property type="entry name" value="mgtE"/>
    <property type="match status" value="1"/>
</dbReference>
<dbReference type="InterPro" id="IPR006668">
    <property type="entry name" value="Mg_transptr_MgtE_intracell_dom"/>
</dbReference>
<dbReference type="InterPro" id="IPR046342">
    <property type="entry name" value="CBS_dom_sf"/>
</dbReference>
<feature type="domain" description="CBS" evidence="10">
    <location>
        <begin position="208"/>
        <end position="264"/>
    </location>
</feature>
<dbReference type="Pfam" id="PF01769">
    <property type="entry name" value="MgtE"/>
    <property type="match status" value="1"/>
</dbReference>
<dbReference type="Pfam" id="PF00571">
    <property type="entry name" value="CBS"/>
    <property type="match status" value="1"/>
</dbReference>
<comment type="subcellular location">
    <subcellularLocation>
        <location evidence="9">Cell membrane</location>
        <topology evidence="9">Multi-pass membrane protein</topology>
    </subcellularLocation>
    <subcellularLocation>
        <location evidence="1">Membrane</location>
        <topology evidence="1">Multi-pass membrane protein</topology>
    </subcellularLocation>
</comment>
<dbReference type="InterPro" id="IPR006667">
    <property type="entry name" value="SLC41_membr_dom"/>
</dbReference>
<dbReference type="PANTHER" id="PTHR41394">
    <property type="entry name" value="MAGNESIUM TRANSPORTER MGTE"/>
    <property type="match status" value="1"/>
</dbReference>
<keyword evidence="7 9" id="KW-0472">Membrane</keyword>
<sequence>MSGNKATPMSDSNLAQFDDLLRRQVASDLTEFLANLPPGEAKRLATRLEANAQGQLFTLLPLGDAAQLLHEMAIVQAAEVLLHLQVERAAELLGTFPSNEQADLIAELKSAAAPILAALPRDVAQSVLKLSQYHADTAGGLMIAEFLAFAESTLVEDVIEDLRLNAVMYSRFHAQYTYVVDAEQRLTGVLRLRDLLLVERTIPLREIMTRSPLRVPADMPLDDLLRLFDRHPYFGLPVVDSVDRLLGVVLATDVEEALSESLDRRMLLASGVWSGEEYRSMNWTNRVMRRFPWLAVSLLLSLVAASVIGWYEETLTAAIALAVFLPVISGMGGNSGNQALAVSIRELSLGLVQPREFLWVVRKEAIVGIVNGVILGIAIASVCLIWQRNLLLSVVVGVAIIVNTLVAACLGGILPLALKRWKLDPALASGPILAAITDLCGFLVALLLADNLLPRGGQ</sequence>
<dbReference type="KEGG" id="aagg:ETAA8_18270"/>
<comment type="similarity">
    <text evidence="2 9">Belongs to the SLC41A transporter family.</text>
</comment>
<name>A0A517Y948_9BACT</name>
<evidence type="ECO:0000256" key="6">
    <source>
        <dbReference type="ARBA" id="ARBA00022989"/>
    </source>
</evidence>